<name>A0ABW0MTZ6_9BURK</name>
<dbReference type="InterPro" id="IPR008979">
    <property type="entry name" value="Galactose-bd-like_sf"/>
</dbReference>
<gene>
    <name evidence="3" type="ORF">ACFPQ5_24355</name>
</gene>
<proteinExistence type="predicted"/>
<evidence type="ECO:0000313" key="3">
    <source>
        <dbReference type="EMBL" id="MFC5481340.1"/>
    </source>
</evidence>
<evidence type="ECO:0000259" key="2">
    <source>
        <dbReference type="Pfam" id="PF07589"/>
    </source>
</evidence>
<dbReference type="EMBL" id="JBHSMR010000015">
    <property type="protein sequence ID" value="MFC5481340.1"/>
    <property type="molecule type" value="Genomic_DNA"/>
</dbReference>
<dbReference type="InterPro" id="IPR013424">
    <property type="entry name" value="Ice-binding_C"/>
</dbReference>
<dbReference type="Proteomes" id="UP001596101">
    <property type="component" value="Unassembled WGS sequence"/>
</dbReference>
<dbReference type="Pfam" id="PF07589">
    <property type="entry name" value="PEP-CTERM"/>
    <property type="match status" value="1"/>
</dbReference>
<evidence type="ECO:0000313" key="4">
    <source>
        <dbReference type="Proteomes" id="UP001596101"/>
    </source>
</evidence>
<accession>A0ABW0MTZ6</accession>
<keyword evidence="4" id="KW-1185">Reference proteome</keyword>
<sequence>MKRLFSLLLAVAALYAGVAQGAVVRGVGDLALAKHDLTDPEDDADPNAYVNYNAVFRSSIEPQFHDEGAFNVFDNKLGGGNNKWCCHINGWVEADFGDKRYQLTSFTVSSANDATGRDADVWQILGSNDGKNYTTIFSYDHDGISPWGNSRDQVIEYSAGVDYKLPAAYSIFRYQAYSVISDNANQLAELEFFGRAPAEVPEPASLALLGLGLLGLAGWRRKRG</sequence>
<dbReference type="NCBIfam" id="TIGR02595">
    <property type="entry name" value="PEP_CTERM"/>
    <property type="match status" value="1"/>
</dbReference>
<keyword evidence="1" id="KW-0732">Signal</keyword>
<organism evidence="3 4">
    <name type="scientific">Massilia suwonensis</name>
    <dbReference type="NCBI Taxonomy" id="648895"/>
    <lineage>
        <taxon>Bacteria</taxon>
        <taxon>Pseudomonadati</taxon>
        <taxon>Pseudomonadota</taxon>
        <taxon>Betaproteobacteria</taxon>
        <taxon>Burkholderiales</taxon>
        <taxon>Oxalobacteraceae</taxon>
        <taxon>Telluria group</taxon>
        <taxon>Massilia</taxon>
    </lineage>
</organism>
<feature type="domain" description="Ice-binding protein C-terminal" evidence="2">
    <location>
        <begin position="200"/>
        <end position="222"/>
    </location>
</feature>
<feature type="signal peptide" evidence="1">
    <location>
        <begin position="1"/>
        <end position="21"/>
    </location>
</feature>
<comment type="caution">
    <text evidence="3">The sequence shown here is derived from an EMBL/GenBank/DDBJ whole genome shotgun (WGS) entry which is preliminary data.</text>
</comment>
<reference evidence="4" key="1">
    <citation type="journal article" date="2019" name="Int. J. Syst. Evol. Microbiol.">
        <title>The Global Catalogue of Microorganisms (GCM) 10K type strain sequencing project: providing services to taxonomists for standard genome sequencing and annotation.</title>
        <authorList>
            <consortium name="The Broad Institute Genomics Platform"/>
            <consortium name="The Broad Institute Genome Sequencing Center for Infectious Disease"/>
            <person name="Wu L."/>
            <person name="Ma J."/>
        </authorList>
    </citation>
    <scope>NUCLEOTIDE SEQUENCE [LARGE SCALE GENOMIC DNA]</scope>
    <source>
        <strain evidence="4">CCUG 43111</strain>
    </source>
</reference>
<protein>
    <submittedName>
        <fullName evidence="3">Discoidin domain-containing protein</fullName>
    </submittedName>
</protein>
<dbReference type="RefSeq" id="WP_379761668.1">
    <property type="nucleotide sequence ID" value="NZ_JBHSMR010000015.1"/>
</dbReference>
<evidence type="ECO:0000256" key="1">
    <source>
        <dbReference type="SAM" id="SignalP"/>
    </source>
</evidence>
<dbReference type="SUPFAM" id="SSF49785">
    <property type="entry name" value="Galactose-binding domain-like"/>
    <property type="match status" value="1"/>
</dbReference>
<dbReference type="Gene3D" id="2.60.120.260">
    <property type="entry name" value="Galactose-binding domain-like"/>
    <property type="match status" value="1"/>
</dbReference>
<feature type="chain" id="PRO_5045259976" evidence="1">
    <location>
        <begin position="22"/>
        <end position="224"/>
    </location>
</feature>